<dbReference type="InterPro" id="IPR050109">
    <property type="entry name" value="HTH-type_TetR-like_transc_reg"/>
</dbReference>
<reference evidence="6 7" key="1">
    <citation type="journal article" date="2014" name="Int. J. Syst. Evol. Microbiol.">
        <title>Complete genome sequence of Corynebacterium casei LMG S-19264T (=DSM 44701T), isolated from a smear-ripened cheese.</title>
        <authorList>
            <consortium name="US DOE Joint Genome Institute (JGI-PGF)"/>
            <person name="Walter F."/>
            <person name="Albersmeier A."/>
            <person name="Kalinowski J."/>
            <person name="Ruckert C."/>
        </authorList>
    </citation>
    <scope>NUCLEOTIDE SEQUENCE [LARGE SCALE GENOMIC DNA]</scope>
    <source>
        <strain evidence="6 7">CGMCC 1.7029</strain>
    </source>
</reference>
<feature type="DNA-binding region" description="H-T-H motif" evidence="4">
    <location>
        <begin position="42"/>
        <end position="61"/>
    </location>
</feature>
<dbReference type="GO" id="GO:0003700">
    <property type="term" value="F:DNA-binding transcription factor activity"/>
    <property type="evidence" value="ECO:0007669"/>
    <property type="project" value="TreeGrafter"/>
</dbReference>
<dbReference type="Proteomes" id="UP000598196">
    <property type="component" value="Unassembled WGS sequence"/>
</dbReference>
<dbReference type="Pfam" id="PF00440">
    <property type="entry name" value="TetR_N"/>
    <property type="match status" value="1"/>
</dbReference>
<dbReference type="PROSITE" id="PS01081">
    <property type="entry name" value="HTH_TETR_1"/>
    <property type="match status" value="1"/>
</dbReference>
<dbReference type="InterPro" id="IPR023772">
    <property type="entry name" value="DNA-bd_HTH_TetR-type_CS"/>
</dbReference>
<dbReference type="Gene3D" id="1.10.357.10">
    <property type="entry name" value="Tetracycline Repressor, domain 2"/>
    <property type="match status" value="1"/>
</dbReference>
<dbReference type="InterPro" id="IPR001647">
    <property type="entry name" value="HTH_TetR"/>
</dbReference>
<sequence>MTHALPKHSDGLQKVDRRRARKDDIADAAIEVLKQLGYAQTSLRDIAAQCGVAVGTLHYHFADKAALMDFCLRRYKAGFLAEIGDILDAEMPDGAALAALIERLAQAIGRDAHAHRLWYDIRTQAMFERRFEAVVAEIEADMVEFVRRLFGRLGLPHEQAMTFYLQLDAMFRYHLQRHLAGDAAATEGFKAQVAQLMSLHRRQG</sequence>
<accession>A0A917YMR3</accession>
<dbReference type="AlphaFoldDB" id="A0A917YMR3"/>
<name>A0A917YMR3_9RHOB</name>
<dbReference type="PANTHER" id="PTHR30055">
    <property type="entry name" value="HTH-TYPE TRANSCRIPTIONAL REGULATOR RUTR"/>
    <property type="match status" value="1"/>
</dbReference>
<keyword evidence="7" id="KW-1185">Reference proteome</keyword>
<dbReference type="GO" id="GO:0000976">
    <property type="term" value="F:transcription cis-regulatory region binding"/>
    <property type="evidence" value="ECO:0007669"/>
    <property type="project" value="TreeGrafter"/>
</dbReference>
<protein>
    <submittedName>
        <fullName evidence="6">TetR family transcriptional regulator</fullName>
    </submittedName>
</protein>
<keyword evidence="1" id="KW-0805">Transcription regulation</keyword>
<dbReference type="PROSITE" id="PS50977">
    <property type="entry name" value="HTH_TETR_2"/>
    <property type="match status" value="1"/>
</dbReference>
<feature type="domain" description="HTH tetR-type" evidence="5">
    <location>
        <begin position="19"/>
        <end position="79"/>
    </location>
</feature>
<evidence type="ECO:0000259" key="5">
    <source>
        <dbReference type="PROSITE" id="PS50977"/>
    </source>
</evidence>
<evidence type="ECO:0000313" key="7">
    <source>
        <dbReference type="Proteomes" id="UP000598196"/>
    </source>
</evidence>
<dbReference type="InterPro" id="IPR009057">
    <property type="entry name" value="Homeodomain-like_sf"/>
</dbReference>
<dbReference type="RefSeq" id="WP_158635493.1">
    <property type="nucleotide sequence ID" value="NZ_BMLP01000010.1"/>
</dbReference>
<evidence type="ECO:0000256" key="1">
    <source>
        <dbReference type="ARBA" id="ARBA00023015"/>
    </source>
</evidence>
<gene>
    <name evidence="6" type="ORF">GCM10010991_34180</name>
</gene>
<organism evidence="6 7">
    <name type="scientific">Gemmobacter aquaticus</name>
    <dbReference type="NCBI Taxonomy" id="490185"/>
    <lineage>
        <taxon>Bacteria</taxon>
        <taxon>Pseudomonadati</taxon>
        <taxon>Pseudomonadota</taxon>
        <taxon>Alphaproteobacteria</taxon>
        <taxon>Rhodobacterales</taxon>
        <taxon>Paracoccaceae</taxon>
        <taxon>Gemmobacter</taxon>
    </lineage>
</organism>
<evidence type="ECO:0000256" key="4">
    <source>
        <dbReference type="PROSITE-ProRule" id="PRU00335"/>
    </source>
</evidence>
<dbReference type="EMBL" id="BMLP01000010">
    <property type="protein sequence ID" value="GGO37841.1"/>
    <property type="molecule type" value="Genomic_DNA"/>
</dbReference>
<keyword evidence="2 4" id="KW-0238">DNA-binding</keyword>
<dbReference type="SUPFAM" id="SSF46689">
    <property type="entry name" value="Homeodomain-like"/>
    <property type="match status" value="1"/>
</dbReference>
<evidence type="ECO:0000256" key="3">
    <source>
        <dbReference type="ARBA" id="ARBA00023163"/>
    </source>
</evidence>
<dbReference type="OrthoDB" id="8220622at2"/>
<evidence type="ECO:0000313" key="6">
    <source>
        <dbReference type="EMBL" id="GGO37841.1"/>
    </source>
</evidence>
<dbReference type="PRINTS" id="PR00455">
    <property type="entry name" value="HTHTETR"/>
</dbReference>
<evidence type="ECO:0000256" key="2">
    <source>
        <dbReference type="ARBA" id="ARBA00023125"/>
    </source>
</evidence>
<comment type="caution">
    <text evidence="6">The sequence shown here is derived from an EMBL/GenBank/DDBJ whole genome shotgun (WGS) entry which is preliminary data.</text>
</comment>
<proteinExistence type="predicted"/>
<keyword evidence="3" id="KW-0804">Transcription</keyword>
<dbReference type="PANTHER" id="PTHR30055:SF234">
    <property type="entry name" value="HTH-TYPE TRANSCRIPTIONAL REGULATOR BETI"/>
    <property type="match status" value="1"/>
</dbReference>